<dbReference type="InterPro" id="IPR010376">
    <property type="entry name" value="GBBH-like_N"/>
</dbReference>
<accession>V2X3X8</accession>
<evidence type="ECO:0000256" key="1">
    <source>
        <dbReference type="ARBA" id="ARBA00001954"/>
    </source>
</evidence>
<dbReference type="FunFam" id="3.30.2020.30:FF:000002">
    <property type="entry name" value="Putative gamma-butyrobetaine dioxygenase"/>
    <property type="match status" value="1"/>
</dbReference>
<dbReference type="EMBL" id="AWSO01000642">
    <property type="protein sequence ID" value="ESK88517.1"/>
    <property type="molecule type" value="Genomic_DNA"/>
</dbReference>
<dbReference type="KEGG" id="mrr:Moror_3187"/>
<dbReference type="InterPro" id="IPR042098">
    <property type="entry name" value="TauD-like_sf"/>
</dbReference>
<evidence type="ECO:0000256" key="2">
    <source>
        <dbReference type="ARBA" id="ARBA00008654"/>
    </source>
</evidence>
<keyword evidence="10" id="KW-1185">Reference proteome</keyword>
<comment type="similarity">
    <text evidence="2">Belongs to the gamma-BBH/TMLD family.</text>
</comment>
<proteinExistence type="inferred from homology"/>
<evidence type="ECO:0000313" key="10">
    <source>
        <dbReference type="Proteomes" id="UP000017559"/>
    </source>
</evidence>
<comment type="cofactor">
    <cofactor evidence="1">
        <name>Fe(2+)</name>
        <dbReference type="ChEBI" id="CHEBI:29033"/>
    </cofactor>
</comment>
<dbReference type="Gene3D" id="3.30.2020.30">
    <property type="match status" value="1"/>
</dbReference>
<organism evidence="9 10">
    <name type="scientific">Moniliophthora roreri (strain MCA 2997)</name>
    <name type="common">Cocoa frosty pod rot fungus</name>
    <name type="synonym">Crinipellis roreri</name>
    <dbReference type="NCBI Taxonomy" id="1381753"/>
    <lineage>
        <taxon>Eukaryota</taxon>
        <taxon>Fungi</taxon>
        <taxon>Dikarya</taxon>
        <taxon>Basidiomycota</taxon>
        <taxon>Agaricomycotina</taxon>
        <taxon>Agaricomycetes</taxon>
        <taxon>Agaricomycetidae</taxon>
        <taxon>Agaricales</taxon>
        <taxon>Marasmiineae</taxon>
        <taxon>Marasmiaceae</taxon>
        <taxon>Moniliophthora</taxon>
    </lineage>
</organism>
<feature type="domain" description="Gamma-butyrobetaine hydroxylase-like N-terminal" evidence="8">
    <location>
        <begin position="43"/>
        <end position="104"/>
    </location>
</feature>
<evidence type="ECO:0000259" key="7">
    <source>
        <dbReference type="Pfam" id="PF02668"/>
    </source>
</evidence>
<dbReference type="STRING" id="1381753.V2X3X8"/>
<keyword evidence="5" id="KW-0560">Oxidoreductase</keyword>
<evidence type="ECO:0000256" key="3">
    <source>
        <dbReference type="ARBA" id="ARBA00022723"/>
    </source>
</evidence>
<keyword evidence="3" id="KW-0479">Metal-binding</keyword>
<evidence type="ECO:0000256" key="4">
    <source>
        <dbReference type="ARBA" id="ARBA00022964"/>
    </source>
</evidence>
<dbReference type="GO" id="GO:0016706">
    <property type="term" value="F:2-oxoglutarate-dependent dioxygenase activity"/>
    <property type="evidence" value="ECO:0007669"/>
    <property type="project" value="UniProtKB-ARBA"/>
</dbReference>
<dbReference type="AlphaFoldDB" id="V2X3X8"/>
<comment type="caution">
    <text evidence="9">The sequence shown here is derived from an EMBL/GenBank/DDBJ whole genome shotgun (WGS) entry which is preliminary data.</text>
</comment>
<dbReference type="HOGENOM" id="CLU_021859_0_1_1"/>
<dbReference type="GO" id="GO:0005739">
    <property type="term" value="C:mitochondrion"/>
    <property type="evidence" value="ECO:0007669"/>
    <property type="project" value="TreeGrafter"/>
</dbReference>
<dbReference type="SUPFAM" id="SSF51197">
    <property type="entry name" value="Clavaminate synthase-like"/>
    <property type="match status" value="1"/>
</dbReference>
<evidence type="ECO:0000313" key="9">
    <source>
        <dbReference type="EMBL" id="ESK88517.1"/>
    </source>
</evidence>
<reference evidence="9 10" key="1">
    <citation type="journal article" date="2014" name="BMC Genomics">
        <title>Genome and secretome analysis of the hemibiotrophic fungal pathogen, Moniliophthora roreri, which causes frosty pod rot disease of cacao: mechanisms of the biotrophic and necrotrophic phases.</title>
        <authorList>
            <person name="Meinhardt L.W."/>
            <person name="Costa G.G.L."/>
            <person name="Thomazella D.P.T."/>
            <person name="Teixeira P.J.P.L."/>
            <person name="Carazzolle M.F."/>
            <person name="Schuster S.C."/>
            <person name="Carlson J.E."/>
            <person name="Guiltinan M.J."/>
            <person name="Mieczkowski P."/>
            <person name="Farmer A."/>
            <person name="Ramaraj T."/>
            <person name="Crozier J."/>
            <person name="Davis R.E."/>
            <person name="Shao J."/>
            <person name="Melnick R.L."/>
            <person name="Pereira G.A.G."/>
            <person name="Bailey B.A."/>
        </authorList>
    </citation>
    <scope>NUCLEOTIDE SEQUENCE [LARGE SCALE GENOMIC DNA]</scope>
    <source>
        <strain evidence="9 10">MCA 2997</strain>
    </source>
</reference>
<protein>
    <submittedName>
        <fullName evidence="9">Gamma-butyrobetaine hydroxylase</fullName>
    </submittedName>
</protein>
<dbReference type="Pfam" id="PF06155">
    <property type="entry name" value="GBBH-like_N"/>
    <property type="match status" value="1"/>
</dbReference>
<evidence type="ECO:0000256" key="6">
    <source>
        <dbReference type="ARBA" id="ARBA00023004"/>
    </source>
</evidence>
<dbReference type="GO" id="GO:0045329">
    <property type="term" value="P:carnitine biosynthetic process"/>
    <property type="evidence" value="ECO:0007669"/>
    <property type="project" value="TreeGrafter"/>
</dbReference>
<dbReference type="GO" id="GO:0046872">
    <property type="term" value="F:metal ion binding"/>
    <property type="evidence" value="ECO:0007669"/>
    <property type="project" value="UniProtKB-KW"/>
</dbReference>
<keyword evidence="6" id="KW-0408">Iron</keyword>
<feature type="non-terminal residue" evidence="9">
    <location>
        <position position="374"/>
    </location>
</feature>
<feature type="domain" description="TauD/TfdA-like" evidence="7">
    <location>
        <begin position="156"/>
        <end position="374"/>
    </location>
</feature>
<evidence type="ECO:0000259" key="8">
    <source>
        <dbReference type="Pfam" id="PF06155"/>
    </source>
</evidence>
<dbReference type="PANTHER" id="PTHR10696:SF25">
    <property type="entry name" value="OXIDOREDUCTASE AIM17-RELATED"/>
    <property type="match status" value="1"/>
</dbReference>
<keyword evidence="4" id="KW-0223">Dioxygenase</keyword>
<dbReference type="OrthoDB" id="406634at2759"/>
<dbReference type="PANTHER" id="PTHR10696">
    <property type="entry name" value="GAMMA-BUTYROBETAINE HYDROXYLASE-RELATED"/>
    <property type="match status" value="1"/>
</dbReference>
<name>V2X3X8_MONRO</name>
<gene>
    <name evidence="9" type="ORF">Moror_3187</name>
</gene>
<dbReference type="Gene3D" id="3.60.130.10">
    <property type="entry name" value="Clavaminate synthase-like"/>
    <property type="match status" value="1"/>
</dbReference>
<evidence type="ECO:0000256" key="5">
    <source>
        <dbReference type="ARBA" id="ARBA00023002"/>
    </source>
</evidence>
<dbReference type="Pfam" id="PF02668">
    <property type="entry name" value="TauD"/>
    <property type="match status" value="1"/>
</dbReference>
<dbReference type="InterPro" id="IPR003819">
    <property type="entry name" value="TauD/TfdA-like"/>
</dbReference>
<sequence>MISRLSRPLTLLNRNVAHQLFSTSATRRWTSFSMEHTSLKIDSLNASFPYVWLRDSCQSEDCVHPSTSQKLHQSSDIPQDISPVSVKMTEDGIAIDWVDGHKSVLTHEFLKRHSSPKNLSTFHKDVLPEFWDNKTISASSDLFLSYGEVKTPAGLLKAIDQLCRYGLLFLRGVPNSRTEHESCELRHLATLFSDIRHTFYGTFWDVQAKNTENIAYTDLRLWFHMDMLYLENPPRYQVLHSIRNRVQGGSSVFVDSFKAAMDLKASNPSDFDVLANTSVPFQYVFNNRHYHQVHATIQLEPAPSTPGGERAIQYVNYAPPFQAPLLLATPPEFYRALKWFDEVLNAPGYAYEYTLQEGDAVIFDNRRVLHARTA</sequence>
<dbReference type="InterPro" id="IPR038492">
    <property type="entry name" value="GBBH-like_N_sf"/>
</dbReference>
<dbReference type="InterPro" id="IPR050411">
    <property type="entry name" value="AlphaKG_dependent_hydroxylases"/>
</dbReference>
<dbReference type="Proteomes" id="UP000017559">
    <property type="component" value="Unassembled WGS sequence"/>
</dbReference>